<dbReference type="InParanoid" id="A0A3N4LV16"/>
<evidence type="ECO:0000313" key="1">
    <source>
        <dbReference type="EMBL" id="RPB26640.1"/>
    </source>
</evidence>
<proteinExistence type="predicted"/>
<dbReference type="AlphaFoldDB" id="A0A3N4LV16"/>
<dbReference type="Proteomes" id="UP000267821">
    <property type="component" value="Unassembled WGS sequence"/>
</dbReference>
<gene>
    <name evidence="1" type="ORF">L211DRAFT_644643</name>
</gene>
<dbReference type="EMBL" id="ML121533">
    <property type="protein sequence ID" value="RPB26640.1"/>
    <property type="molecule type" value="Genomic_DNA"/>
</dbReference>
<sequence length="53" mass="6298">MWVLGSHETCPCSFLRERRTWKCSTAIIHHVIKDTSTSDYPQCHQESLYKRCQ</sequence>
<accession>A0A3N4LV16</accession>
<reference evidence="1 2" key="1">
    <citation type="journal article" date="2018" name="Nat. Ecol. Evol.">
        <title>Pezizomycetes genomes reveal the molecular basis of ectomycorrhizal truffle lifestyle.</title>
        <authorList>
            <person name="Murat C."/>
            <person name="Payen T."/>
            <person name="Noel B."/>
            <person name="Kuo A."/>
            <person name="Morin E."/>
            <person name="Chen J."/>
            <person name="Kohler A."/>
            <person name="Krizsan K."/>
            <person name="Balestrini R."/>
            <person name="Da Silva C."/>
            <person name="Montanini B."/>
            <person name="Hainaut M."/>
            <person name="Levati E."/>
            <person name="Barry K.W."/>
            <person name="Belfiori B."/>
            <person name="Cichocki N."/>
            <person name="Clum A."/>
            <person name="Dockter R.B."/>
            <person name="Fauchery L."/>
            <person name="Guy J."/>
            <person name="Iotti M."/>
            <person name="Le Tacon F."/>
            <person name="Lindquist E.A."/>
            <person name="Lipzen A."/>
            <person name="Malagnac F."/>
            <person name="Mello A."/>
            <person name="Molinier V."/>
            <person name="Miyauchi S."/>
            <person name="Poulain J."/>
            <person name="Riccioni C."/>
            <person name="Rubini A."/>
            <person name="Sitrit Y."/>
            <person name="Splivallo R."/>
            <person name="Traeger S."/>
            <person name="Wang M."/>
            <person name="Zifcakova L."/>
            <person name="Wipf D."/>
            <person name="Zambonelli A."/>
            <person name="Paolocci F."/>
            <person name="Nowrousian M."/>
            <person name="Ottonello S."/>
            <person name="Baldrian P."/>
            <person name="Spatafora J.W."/>
            <person name="Henrissat B."/>
            <person name="Nagy L.G."/>
            <person name="Aury J.M."/>
            <person name="Wincker P."/>
            <person name="Grigoriev I.V."/>
            <person name="Bonfante P."/>
            <person name="Martin F.M."/>
        </authorList>
    </citation>
    <scope>NUCLEOTIDE SEQUENCE [LARGE SCALE GENOMIC DNA]</scope>
    <source>
        <strain evidence="1 2">ATCC MYA-4762</strain>
    </source>
</reference>
<evidence type="ECO:0000313" key="2">
    <source>
        <dbReference type="Proteomes" id="UP000267821"/>
    </source>
</evidence>
<protein>
    <submittedName>
        <fullName evidence="1">Uncharacterized protein</fullName>
    </submittedName>
</protein>
<keyword evidence="2" id="KW-1185">Reference proteome</keyword>
<name>A0A3N4LV16_9PEZI</name>
<organism evidence="1 2">
    <name type="scientific">Terfezia boudieri ATCC MYA-4762</name>
    <dbReference type="NCBI Taxonomy" id="1051890"/>
    <lineage>
        <taxon>Eukaryota</taxon>
        <taxon>Fungi</taxon>
        <taxon>Dikarya</taxon>
        <taxon>Ascomycota</taxon>
        <taxon>Pezizomycotina</taxon>
        <taxon>Pezizomycetes</taxon>
        <taxon>Pezizales</taxon>
        <taxon>Pezizaceae</taxon>
        <taxon>Terfezia</taxon>
    </lineage>
</organism>